<gene>
    <name evidence="1" type="ORF">GGE15_007211</name>
</gene>
<name>A0A7W6Y1E2_9HYPH</name>
<proteinExistence type="predicted"/>
<reference evidence="1 2" key="1">
    <citation type="submission" date="2020-08" db="EMBL/GenBank/DDBJ databases">
        <title>Genomic Encyclopedia of Type Strains, Phase IV (KMG-V): Genome sequencing to study the core and pangenomes of soil and plant-associated prokaryotes.</title>
        <authorList>
            <person name="Whitman W."/>
        </authorList>
    </citation>
    <scope>NUCLEOTIDE SEQUENCE [LARGE SCALE GENOMIC DNA]</scope>
    <source>
        <strain evidence="1 2">SEMIA 414</strain>
    </source>
</reference>
<evidence type="ECO:0000313" key="2">
    <source>
        <dbReference type="Proteomes" id="UP000533724"/>
    </source>
</evidence>
<evidence type="ECO:0000313" key="1">
    <source>
        <dbReference type="EMBL" id="MBB4443900.1"/>
    </source>
</evidence>
<dbReference type="EMBL" id="JACIHI010000030">
    <property type="protein sequence ID" value="MBB4443900.1"/>
    <property type="molecule type" value="Genomic_DNA"/>
</dbReference>
<protein>
    <submittedName>
        <fullName evidence="1">Uncharacterized protein</fullName>
    </submittedName>
</protein>
<comment type="caution">
    <text evidence="1">The sequence shown here is derived from an EMBL/GenBank/DDBJ whole genome shotgun (WGS) entry which is preliminary data.</text>
</comment>
<accession>A0A7W6Y1E2</accession>
<dbReference type="AlphaFoldDB" id="A0A7W6Y1E2"/>
<organism evidence="1 2">
    <name type="scientific">Rhizobium esperanzae</name>
    <dbReference type="NCBI Taxonomy" id="1967781"/>
    <lineage>
        <taxon>Bacteria</taxon>
        <taxon>Pseudomonadati</taxon>
        <taxon>Pseudomonadota</taxon>
        <taxon>Alphaproteobacteria</taxon>
        <taxon>Hyphomicrobiales</taxon>
        <taxon>Rhizobiaceae</taxon>
        <taxon>Rhizobium/Agrobacterium group</taxon>
        <taxon>Rhizobium</taxon>
    </lineage>
</organism>
<dbReference type="Proteomes" id="UP000533724">
    <property type="component" value="Unassembled WGS sequence"/>
</dbReference>
<sequence length="62" mass="6949">MPVTRHLIERGDGAAVELFSKRVQPIVRPPEQYCLSMAIRVVFFSGRKSLSIWSATSVFVSP</sequence>